<comment type="caution">
    <text evidence="1">The sequence shown here is derived from an EMBL/GenBank/DDBJ whole genome shotgun (WGS) entry which is preliminary data.</text>
</comment>
<sequence>MRHQYTRAEIEQMPKEHPVWIEGVGLRQLQWGGWEVATHIHNGRLCLKHEPDSRGLLLSLYGQVWVAFDGPPKEKEYQHENIRPR</sequence>
<evidence type="ECO:0000313" key="2">
    <source>
        <dbReference type="Proteomes" id="UP001211173"/>
    </source>
</evidence>
<gene>
    <name evidence="1" type="ORF">PNE06_12170</name>
</gene>
<name>A0AAW6CED2_FLAPL</name>
<evidence type="ECO:0000313" key="1">
    <source>
        <dbReference type="EMBL" id="MDB7933828.1"/>
    </source>
</evidence>
<organism evidence="1 2">
    <name type="scientific">Flavonifractor plautii</name>
    <name type="common">Fusobacterium plautii</name>
    <dbReference type="NCBI Taxonomy" id="292800"/>
    <lineage>
        <taxon>Bacteria</taxon>
        <taxon>Bacillati</taxon>
        <taxon>Bacillota</taxon>
        <taxon>Clostridia</taxon>
        <taxon>Eubacteriales</taxon>
        <taxon>Oscillospiraceae</taxon>
        <taxon>Flavonifractor</taxon>
    </lineage>
</organism>
<proteinExistence type="predicted"/>
<dbReference type="AlphaFoldDB" id="A0AAW6CED2"/>
<accession>A0AAW6CED2</accession>
<dbReference type="Proteomes" id="UP001211173">
    <property type="component" value="Unassembled WGS sequence"/>
</dbReference>
<dbReference type="EMBL" id="JAQLWV010000017">
    <property type="protein sequence ID" value="MDB7933828.1"/>
    <property type="molecule type" value="Genomic_DNA"/>
</dbReference>
<reference evidence="1" key="1">
    <citation type="submission" date="2023-01" db="EMBL/GenBank/DDBJ databases">
        <title>Human gut microbiome strain richness.</title>
        <authorList>
            <person name="Chen-Liaw A."/>
        </authorList>
    </citation>
    <scope>NUCLEOTIDE SEQUENCE</scope>
    <source>
        <strain evidence="1">1001287st1_F4_1001285I_161205</strain>
    </source>
</reference>
<protein>
    <submittedName>
        <fullName evidence="1">Uncharacterized protein</fullName>
    </submittedName>
</protein>
<dbReference type="RefSeq" id="WP_195384193.1">
    <property type="nucleotide sequence ID" value="NZ_BAABXT010000001.1"/>
</dbReference>